<dbReference type="RefSeq" id="WP_115228582.1">
    <property type="nucleotide sequence ID" value="NZ_CAWOLO010000017.1"/>
</dbReference>
<dbReference type="SUPFAM" id="SSF55136">
    <property type="entry name" value="Probable bacterial effector-binding domain"/>
    <property type="match status" value="1"/>
</dbReference>
<dbReference type="SMART" id="SM00342">
    <property type="entry name" value="HTH_ARAC"/>
    <property type="match status" value="1"/>
</dbReference>
<dbReference type="InterPro" id="IPR010499">
    <property type="entry name" value="AraC_E-bd"/>
</dbReference>
<dbReference type="SMART" id="SM00871">
    <property type="entry name" value="AraC_E_bind"/>
    <property type="match status" value="1"/>
</dbReference>
<protein>
    <submittedName>
        <fullName evidence="6">AraC family transcriptional regulator</fullName>
    </submittedName>
    <submittedName>
        <fullName evidence="5">Regulatory protein soxS</fullName>
    </submittedName>
</protein>
<dbReference type="InterPro" id="IPR018060">
    <property type="entry name" value="HTH_AraC"/>
</dbReference>
<keyword evidence="8" id="KW-1185">Reference proteome</keyword>
<dbReference type="Pfam" id="PF12833">
    <property type="entry name" value="HTH_18"/>
    <property type="match status" value="1"/>
</dbReference>
<accession>A0A377STX1</accession>
<dbReference type="EMBL" id="SMBT01000017">
    <property type="protein sequence ID" value="TCU82081.1"/>
    <property type="molecule type" value="Genomic_DNA"/>
</dbReference>
<reference evidence="6 8" key="2">
    <citation type="submission" date="2019-03" db="EMBL/GenBank/DDBJ databases">
        <title>Genomic Encyclopedia of Type Strains, Phase IV (KMG-IV): sequencing the most valuable type-strain genomes for metagenomic binning, comparative biology and taxonomic classification.</title>
        <authorList>
            <person name="Goeker M."/>
        </authorList>
    </citation>
    <scope>NUCLEOTIDE SEQUENCE [LARGE SCALE GENOMIC DNA]</scope>
    <source>
        <strain evidence="6 8">DSM 3764</strain>
    </source>
</reference>
<dbReference type="PROSITE" id="PS00041">
    <property type="entry name" value="HTH_ARAC_FAMILY_1"/>
    <property type="match status" value="1"/>
</dbReference>
<keyword evidence="3" id="KW-0804">Transcription</keyword>
<evidence type="ECO:0000259" key="4">
    <source>
        <dbReference type="PROSITE" id="PS01124"/>
    </source>
</evidence>
<proteinExistence type="predicted"/>
<dbReference type="InterPro" id="IPR050908">
    <property type="entry name" value="SmbC-like"/>
</dbReference>
<gene>
    <name evidence="5" type="primary">soxS</name>
    <name evidence="6" type="ORF">EV682_11763</name>
    <name evidence="5" type="ORF">NCTC11159_03370</name>
</gene>
<dbReference type="InterPro" id="IPR018062">
    <property type="entry name" value="HTH_AraC-typ_CS"/>
</dbReference>
<dbReference type="PRINTS" id="PR00032">
    <property type="entry name" value="HTHARAC"/>
</dbReference>
<keyword evidence="2" id="KW-0238">DNA-binding</keyword>
<evidence type="ECO:0000256" key="1">
    <source>
        <dbReference type="ARBA" id="ARBA00023015"/>
    </source>
</evidence>
<dbReference type="Gene3D" id="1.10.10.60">
    <property type="entry name" value="Homeodomain-like"/>
    <property type="match status" value="2"/>
</dbReference>
<evidence type="ECO:0000313" key="6">
    <source>
        <dbReference type="EMBL" id="TCU82081.1"/>
    </source>
</evidence>
<evidence type="ECO:0000313" key="5">
    <source>
        <dbReference type="EMBL" id="STR44825.1"/>
    </source>
</evidence>
<dbReference type="InterPro" id="IPR029442">
    <property type="entry name" value="GyrI-like"/>
</dbReference>
<evidence type="ECO:0000256" key="2">
    <source>
        <dbReference type="ARBA" id="ARBA00023125"/>
    </source>
</evidence>
<dbReference type="PROSITE" id="PS01124">
    <property type="entry name" value="HTH_ARAC_FAMILY_2"/>
    <property type="match status" value="1"/>
</dbReference>
<keyword evidence="1" id="KW-0805">Transcription regulation</keyword>
<dbReference type="InterPro" id="IPR020449">
    <property type="entry name" value="Tscrpt_reg_AraC-type_HTH"/>
</dbReference>
<evidence type="ECO:0000313" key="7">
    <source>
        <dbReference type="Proteomes" id="UP000255108"/>
    </source>
</evidence>
<dbReference type="InterPro" id="IPR009057">
    <property type="entry name" value="Homeodomain-like_sf"/>
</dbReference>
<dbReference type="GO" id="GO:0043565">
    <property type="term" value="F:sequence-specific DNA binding"/>
    <property type="evidence" value="ECO:0007669"/>
    <property type="project" value="InterPro"/>
</dbReference>
<dbReference type="PANTHER" id="PTHR40055:SF1">
    <property type="entry name" value="TRANSCRIPTIONAL REGULATOR YGIV-RELATED"/>
    <property type="match status" value="1"/>
</dbReference>
<dbReference type="SUPFAM" id="SSF46689">
    <property type="entry name" value="Homeodomain-like"/>
    <property type="match status" value="2"/>
</dbReference>
<evidence type="ECO:0000313" key="8">
    <source>
        <dbReference type="Proteomes" id="UP000295794"/>
    </source>
</evidence>
<dbReference type="Pfam" id="PF06445">
    <property type="entry name" value="GyrI-like"/>
    <property type="match status" value="1"/>
</dbReference>
<dbReference type="InterPro" id="IPR011256">
    <property type="entry name" value="Reg_factor_effector_dom_sf"/>
</dbReference>
<organism evidence="5 7">
    <name type="scientific">Iodobacter fluviatilis</name>
    <dbReference type="NCBI Taxonomy" id="537"/>
    <lineage>
        <taxon>Bacteria</taxon>
        <taxon>Pseudomonadati</taxon>
        <taxon>Pseudomonadota</taxon>
        <taxon>Betaproteobacteria</taxon>
        <taxon>Neisseriales</taxon>
        <taxon>Chitinibacteraceae</taxon>
        <taxon>Iodobacter</taxon>
    </lineage>
</organism>
<dbReference type="GO" id="GO:0003700">
    <property type="term" value="F:DNA-binding transcription factor activity"/>
    <property type="evidence" value="ECO:0007669"/>
    <property type="project" value="InterPro"/>
</dbReference>
<dbReference type="Proteomes" id="UP000255108">
    <property type="component" value="Unassembled WGS sequence"/>
</dbReference>
<dbReference type="EMBL" id="UGHR01000003">
    <property type="protein sequence ID" value="STR44825.1"/>
    <property type="molecule type" value="Genomic_DNA"/>
</dbReference>
<dbReference type="Proteomes" id="UP000295794">
    <property type="component" value="Unassembled WGS sequence"/>
</dbReference>
<dbReference type="PANTHER" id="PTHR40055">
    <property type="entry name" value="TRANSCRIPTIONAL REGULATOR YGIV-RELATED"/>
    <property type="match status" value="1"/>
</dbReference>
<dbReference type="AlphaFoldDB" id="A0A377STX1"/>
<feature type="domain" description="HTH araC/xylS-type" evidence="4">
    <location>
        <begin position="10"/>
        <end position="109"/>
    </location>
</feature>
<reference evidence="5 7" key="1">
    <citation type="submission" date="2018-06" db="EMBL/GenBank/DDBJ databases">
        <authorList>
            <consortium name="Pathogen Informatics"/>
            <person name="Doyle S."/>
        </authorList>
    </citation>
    <scope>NUCLEOTIDE SEQUENCE [LARGE SCALE GENOMIC DNA]</scope>
    <source>
        <strain evidence="5 7">NCTC11159</strain>
    </source>
</reference>
<evidence type="ECO:0000256" key="3">
    <source>
        <dbReference type="ARBA" id="ARBA00023163"/>
    </source>
</evidence>
<dbReference type="Gene3D" id="3.20.80.10">
    <property type="entry name" value="Regulatory factor, effector binding domain"/>
    <property type="match status" value="1"/>
</dbReference>
<name>A0A377STX1_9NEIS</name>
<dbReference type="OrthoDB" id="282744at2"/>
<sequence>MTNPPCLRLEKAIDRMVRGLAAPLQLADLADVTHYSPWHLAHRFQSEYGDSPQAFLWQLRLEVAASLLQWSPHLSIGQVADLVGFSSPATFSRAFSRSFGFTPSDLRAGRAVAICWIANNLGAMSYRPGPAIVGTDVDRVWSWDEVEGCIELEEWPTERMAYLRAVGDYGFHLEEFLASFQEQCQTLEIKADRWFGLVWSDPATTPAERRRYDVAVPVSRQFKLPRLLGEYQRPAGRWAVFRHIGERADIGPRWRDLMLVWLPYSGWMLDPQRPRVECYYDGRYDLCLPLLPGRSIQDRLPEILPELLKLVTTVVNDK</sequence>